<sequence>MTLRRGRTKSMQDFEKYLAETLATHFPEDDINVTRVVPECSTPARNPSLTDLSKWGAKRAEDEGVFSDVGSDPAADFEFLRSDIFKLSGAITPPNGHIELEALYVLPETESYHHLEDACILAEQPYIAQEIPEADRLFIPGEEQSHFPEAGQPYLPIQDTPFMPVESLYRSVNNQDVSRPILAPEHSPEVPDLPAAIVPVPLAPEDALDLPIVDPPPPSSRRLSPRKRRTSSPPPKDDDCGGGTDDEYRPSRASKPPKRRRIVSAGSSRKGVMPATSSRKAQSACKTTEHTPRGRHGSRSMQANNTEAQLINSMLDKKELGEADFQCPVEDCEYDPQPPTRRTPDFKRHLQTHLRIHNDVTGKGFICKGVLWEDHEKYGIPEDAEAYEYDGQVRVGGCMELFARADSLKRHIDNGNNSCVGWACGRMRGRRFDIGAK</sequence>
<reference evidence="2 3" key="1">
    <citation type="journal article" date="2020" name="ISME J.">
        <title>Uncovering the hidden diversity of litter-decomposition mechanisms in mushroom-forming fungi.</title>
        <authorList>
            <person name="Floudas D."/>
            <person name="Bentzer J."/>
            <person name="Ahren D."/>
            <person name="Johansson T."/>
            <person name="Persson P."/>
            <person name="Tunlid A."/>
        </authorList>
    </citation>
    <scope>NUCLEOTIDE SEQUENCE [LARGE SCALE GENOMIC DNA]</scope>
    <source>
        <strain evidence="2 3">CBS 291.85</strain>
    </source>
</reference>
<keyword evidence="3" id="KW-1185">Reference proteome</keyword>
<feature type="compositionally biased region" description="Polar residues" evidence="1">
    <location>
        <begin position="275"/>
        <end position="286"/>
    </location>
</feature>
<proteinExistence type="predicted"/>
<evidence type="ECO:0000313" key="3">
    <source>
        <dbReference type="Proteomes" id="UP000559256"/>
    </source>
</evidence>
<dbReference type="AlphaFoldDB" id="A0A8H5BVU0"/>
<dbReference type="Proteomes" id="UP000559256">
    <property type="component" value="Unassembled WGS sequence"/>
</dbReference>
<evidence type="ECO:0000256" key="1">
    <source>
        <dbReference type="SAM" id="MobiDB-lite"/>
    </source>
</evidence>
<organism evidence="2 3">
    <name type="scientific">Tetrapyrgos nigripes</name>
    <dbReference type="NCBI Taxonomy" id="182062"/>
    <lineage>
        <taxon>Eukaryota</taxon>
        <taxon>Fungi</taxon>
        <taxon>Dikarya</taxon>
        <taxon>Basidiomycota</taxon>
        <taxon>Agaricomycotina</taxon>
        <taxon>Agaricomycetes</taxon>
        <taxon>Agaricomycetidae</taxon>
        <taxon>Agaricales</taxon>
        <taxon>Marasmiineae</taxon>
        <taxon>Marasmiaceae</taxon>
        <taxon>Tetrapyrgos</taxon>
    </lineage>
</organism>
<gene>
    <name evidence="2" type="ORF">D9758_014445</name>
</gene>
<protein>
    <submittedName>
        <fullName evidence="2">Uncharacterized protein</fullName>
    </submittedName>
</protein>
<accession>A0A8H5BVU0</accession>
<name>A0A8H5BVU0_9AGAR</name>
<evidence type="ECO:0000313" key="2">
    <source>
        <dbReference type="EMBL" id="KAF5330258.1"/>
    </source>
</evidence>
<dbReference type="OrthoDB" id="8922241at2759"/>
<feature type="region of interest" description="Disordered" evidence="1">
    <location>
        <begin position="208"/>
        <end position="304"/>
    </location>
</feature>
<comment type="caution">
    <text evidence="2">The sequence shown here is derived from an EMBL/GenBank/DDBJ whole genome shotgun (WGS) entry which is preliminary data.</text>
</comment>
<dbReference type="EMBL" id="JAACJM010000331">
    <property type="protein sequence ID" value="KAF5330258.1"/>
    <property type="molecule type" value="Genomic_DNA"/>
</dbReference>